<keyword evidence="5" id="KW-1185">Reference proteome</keyword>
<accession>A0A5N1IF34</accession>
<dbReference type="EMBL" id="JBBVUL010000002">
    <property type="protein sequence ID" value="MEL0564545.1"/>
    <property type="molecule type" value="Genomic_DNA"/>
</dbReference>
<evidence type="ECO:0000313" key="3">
    <source>
        <dbReference type="EMBL" id="MEL0564545.1"/>
    </source>
</evidence>
<name>A0A5N1IF34_LACJE</name>
<dbReference type="KEGG" id="lje:BUE77_05905"/>
<proteinExistence type="predicted"/>
<feature type="transmembrane region" description="Helical" evidence="1">
    <location>
        <begin position="12"/>
        <end position="33"/>
    </location>
</feature>
<dbReference type="Pfam" id="PF13253">
    <property type="entry name" value="DUF4044"/>
    <property type="match status" value="1"/>
</dbReference>
<evidence type="ECO:0000313" key="2">
    <source>
        <dbReference type="EMBL" id="KAA9322010.1"/>
    </source>
</evidence>
<keyword evidence="1" id="KW-0812">Transmembrane</keyword>
<reference evidence="3 5" key="2">
    <citation type="submission" date="2024-04" db="EMBL/GenBank/DDBJ databases">
        <title>Three lactobacilli isolated from voided urine samples from females with type 2 diabetes.</title>
        <authorList>
            <person name="Kula A."/>
            <person name="Stegman N."/>
            <person name="Putonti C."/>
        </authorList>
    </citation>
    <scope>NUCLEOTIDE SEQUENCE [LARGE SCALE GENOMIC DNA]</scope>
    <source>
        <strain evidence="3 5">1855</strain>
    </source>
</reference>
<dbReference type="Proteomes" id="UP000327236">
    <property type="component" value="Unassembled WGS sequence"/>
</dbReference>
<reference evidence="2 4" key="1">
    <citation type="submission" date="2019-09" db="EMBL/GenBank/DDBJ databases">
        <title>Draft genome sequence assemblies of isolates from the urinary tract.</title>
        <authorList>
            <person name="Mores C.R."/>
            <person name="Putonti C."/>
            <person name="Wolfe A.J."/>
        </authorList>
    </citation>
    <scope>NUCLEOTIDE SEQUENCE [LARGE SCALE GENOMIC DNA]</scope>
    <source>
        <strain evidence="2 4">UMB246</strain>
    </source>
</reference>
<dbReference type="InterPro" id="IPR025270">
    <property type="entry name" value="DUF4044"/>
</dbReference>
<keyword evidence="1" id="KW-0472">Membrane</keyword>
<dbReference type="RefSeq" id="WP_006588087.1">
    <property type="nucleotide sequence ID" value="NZ_CATOUV010000001.1"/>
</dbReference>
<comment type="caution">
    <text evidence="2">The sequence shown here is derived from an EMBL/GenBank/DDBJ whole genome shotgun (WGS) entry which is preliminary data.</text>
</comment>
<evidence type="ECO:0000313" key="5">
    <source>
        <dbReference type="Proteomes" id="UP001385848"/>
    </source>
</evidence>
<evidence type="ECO:0000313" key="4">
    <source>
        <dbReference type="Proteomes" id="UP000327236"/>
    </source>
</evidence>
<dbReference type="Proteomes" id="UP001385848">
    <property type="component" value="Unassembled WGS sequence"/>
</dbReference>
<dbReference type="AlphaFoldDB" id="A0A5N1IF34"/>
<protein>
    <submittedName>
        <fullName evidence="2">DUF4044 domain-containing protein</fullName>
    </submittedName>
</protein>
<dbReference type="EMBL" id="VYWW01000023">
    <property type="protein sequence ID" value="KAA9322010.1"/>
    <property type="molecule type" value="Genomic_DNA"/>
</dbReference>
<organism evidence="2 4">
    <name type="scientific">Lactobacillus jensenii</name>
    <dbReference type="NCBI Taxonomy" id="109790"/>
    <lineage>
        <taxon>Bacteria</taxon>
        <taxon>Bacillati</taxon>
        <taxon>Bacillota</taxon>
        <taxon>Bacilli</taxon>
        <taxon>Lactobacillales</taxon>
        <taxon>Lactobacillaceae</taxon>
        <taxon>Lactobacillus</taxon>
    </lineage>
</organism>
<dbReference type="GeneID" id="31743248"/>
<sequence length="39" mass="4356">MARKKKSKFQKLTIVMAVLMALITLLAILIPVLQGLNVF</sequence>
<evidence type="ECO:0000256" key="1">
    <source>
        <dbReference type="SAM" id="Phobius"/>
    </source>
</evidence>
<gene>
    <name evidence="3" type="ORF">AAC431_01215</name>
    <name evidence="2" type="ORF">F6H94_05775</name>
</gene>
<keyword evidence="1" id="KW-1133">Transmembrane helix</keyword>